<keyword evidence="1" id="KW-0229">DNA integration</keyword>
<dbReference type="Gene3D" id="1.10.150.130">
    <property type="match status" value="1"/>
</dbReference>
<feature type="region of interest" description="Disordered" evidence="5">
    <location>
        <begin position="153"/>
        <end position="172"/>
    </location>
</feature>
<sequence length="332" mass="37671">MVPLTNPSCVSEMASIIKHKKGWRALIDRRGIRKSKVFPSRQEAKDWASREEYRILHGDKVAAAMKLTDLLDRYAREVSPGKRGHRWEVVRLEMFQRFAVARVSLGDLSAKDFAAWRDARLREVSPGTVRREMVLMSSVLTQARKEWGLIPANPMQDVRKPSSPPARDRLPTGGEIEKMRHVAGDDLTLQVARAFHAFLFACETGMRAGEIVGMEWGRVDLERRVVRLPETKNGTARDVPLSGEAVRLLRALPEHDPVFGLSSQQLDVQWRKVRDKSGVEGLTFHDARHAAITKLSKKLDVLALARAVGHRDIRMLQTYYNESAEDIARRLD</sequence>
<evidence type="ECO:0000313" key="8">
    <source>
        <dbReference type="EMBL" id="QEW26691.1"/>
    </source>
</evidence>
<dbReference type="Proteomes" id="UP000325785">
    <property type="component" value="Chromosome"/>
</dbReference>
<reference evidence="8 9" key="1">
    <citation type="submission" date="2018-08" db="EMBL/GenBank/DDBJ databases">
        <title>Genetic Globetrotter - A new plasmid hitch-hiking vast phylogenetic and geographic distances.</title>
        <authorList>
            <person name="Vollmers J."/>
            <person name="Petersen J."/>
        </authorList>
    </citation>
    <scope>NUCLEOTIDE SEQUENCE [LARGE SCALE GENOMIC DNA]</scope>
    <source>
        <strain evidence="8 9">DSM 26383</strain>
    </source>
</reference>
<dbReference type="PANTHER" id="PTHR30349">
    <property type="entry name" value="PHAGE INTEGRASE-RELATED"/>
    <property type="match status" value="1"/>
</dbReference>
<organism evidence="8 9">
    <name type="scientific">Roseovarius indicus</name>
    <dbReference type="NCBI Taxonomy" id="540747"/>
    <lineage>
        <taxon>Bacteria</taxon>
        <taxon>Pseudomonadati</taxon>
        <taxon>Pseudomonadota</taxon>
        <taxon>Alphaproteobacteria</taxon>
        <taxon>Rhodobacterales</taxon>
        <taxon>Roseobacteraceae</taxon>
        <taxon>Roseovarius</taxon>
    </lineage>
</organism>
<gene>
    <name evidence="8" type="ORF">RIdsm_02493</name>
</gene>
<dbReference type="GO" id="GO:0015074">
    <property type="term" value="P:DNA integration"/>
    <property type="evidence" value="ECO:0007669"/>
    <property type="project" value="UniProtKB-KW"/>
</dbReference>
<dbReference type="InterPro" id="IPR044068">
    <property type="entry name" value="CB"/>
</dbReference>
<accession>A0A5P3ABV3</accession>
<dbReference type="EMBL" id="CP031598">
    <property type="protein sequence ID" value="QEW26691.1"/>
    <property type="molecule type" value="Genomic_DNA"/>
</dbReference>
<evidence type="ECO:0000256" key="5">
    <source>
        <dbReference type="SAM" id="MobiDB-lite"/>
    </source>
</evidence>
<name>A0A5P3ABV3_9RHOB</name>
<evidence type="ECO:0000313" key="9">
    <source>
        <dbReference type="Proteomes" id="UP000325785"/>
    </source>
</evidence>
<keyword evidence="3" id="KW-0233">DNA recombination</keyword>
<dbReference type="CDD" id="cd00796">
    <property type="entry name" value="INT_Rci_Hp1_C"/>
    <property type="match status" value="1"/>
</dbReference>
<evidence type="ECO:0000259" key="6">
    <source>
        <dbReference type="PROSITE" id="PS51898"/>
    </source>
</evidence>
<dbReference type="AlphaFoldDB" id="A0A5P3ABV3"/>
<dbReference type="KEGG" id="rid:RIdsm_02493"/>
<evidence type="ECO:0000259" key="7">
    <source>
        <dbReference type="PROSITE" id="PS51900"/>
    </source>
</evidence>
<dbReference type="Gene3D" id="1.10.443.10">
    <property type="entry name" value="Intergrase catalytic core"/>
    <property type="match status" value="1"/>
</dbReference>
<dbReference type="GO" id="GO:0003677">
    <property type="term" value="F:DNA binding"/>
    <property type="evidence" value="ECO:0007669"/>
    <property type="project" value="UniProtKB-UniRule"/>
</dbReference>
<dbReference type="PANTHER" id="PTHR30349:SF94">
    <property type="entry name" value="INTEGRASE_RECOMBINASE HI_1414-RELATED"/>
    <property type="match status" value="1"/>
</dbReference>
<dbReference type="PROSITE" id="PS51900">
    <property type="entry name" value="CB"/>
    <property type="match status" value="1"/>
</dbReference>
<feature type="domain" description="Tyr recombinase" evidence="6">
    <location>
        <begin position="165"/>
        <end position="332"/>
    </location>
</feature>
<dbReference type="InterPro" id="IPR010998">
    <property type="entry name" value="Integrase_recombinase_N"/>
</dbReference>
<protein>
    <submittedName>
        <fullName evidence="8">Site-specific tyrosine recombinase XerC</fullName>
    </submittedName>
</protein>
<dbReference type="GO" id="GO:0006310">
    <property type="term" value="P:DNA recombination"/>
    <property type="evidence" value="ECO:0007669"/>
    <property type="project" value="UniProtKB-KW"/>
</dbReference>
<dbReference type="InterPro" id="IPR011010">
    <property type="entry name" value="DNA_brk_join_enz"/>
</dbReference>
<feature type="domain" description="Core-binding (CB)" evidence="7">
    <location>
        <begin position="65"/>
        <end position="144"/>
    </location>
</feature>
<dbReference type="SUPFAM" id="SSF56349">
    <property type="entry name" value="DNA breaking-rejoining enzymes"/>
    <property type="match status" value="1"/>
</dbReference>
<keyword evidence="2 4" id="KW-0238">DNA-binding</keyword>
<dbReference type="PROSITE" id="PS51898">
    <property type="entry name" value="TYR_RECOMBINASE"/>
    <property type="match status" value="1"/>
</dbReference>
<evidence type="ECO:0000256" key="2">
    <source>
        <dbReference type="ARBA" id="ARBA00023125"/>
    </source>
</evidence>
<dbReference type="InterPro" id="IPR002104">
    <property type="entry name" value="Integrase_catalytic"/>
</dbReference>
<dbReference type="Pfam" id="PF00589">
    <property type="entry name" value="Phage_integrase"/>
    <property type="match status" value="1"/>
</dbReference>
<evidence type="ECO:0000256" key="4">
    <source>
        <dbReference type="PROSITE-ProRule" id="PRU01248"/>
    </source>
</evidence>
<proteinExistence type="predicted"/>
<evidence type="ECO:0000256" key="3">
    <source>
        <dbReference type="ARBA" id="ARBA00023172"/>
    </source>
</evidence>
<dbReference type="InterPro" id="IPR050090">
    <property type="entry name" value="Tyrosine_recombinase_XerCD"/>
</dbReference>
<evidence type="ECO:0000256" key="1">
    <source>
        <dbReference type="ARBA" id="ARBA00022908"/>
    </source>
</evidence>
<dbReference type="InterPro" id="IPR013762">
    <property type="entry name" value="Integrase-like_cat_sf"/>
</dbReference>